<dbReference type="Pfam" id="PF14845">
    <property type="entry name" value="Glycohydro_20b2"/>
    <property type="match status" value="1"/>
</dbReference>
<feature type="domain" description="Beta-hexosaminidase eukaryotic type N-terminal" evidence="10">
    <location>
        <begin position="93"/>
        <end position="163"/>
    </location>
</feature>
<comment type="similarity">
    <text evidence="2">Belongs to the glycosyl hydrolase 20 family.</text>
</comment>
<feature type="active site" description="Proton donor" evidence="8">
    <location>
        <position position="338"/>
    </location>
</feature>
<evidence type="ECO:0000256" key="5">
    <source>
        <dbReference type="ARBA" id="ARBA00022801"/>
    </source>
</evidence>
<keyword evidence="5" id="KW-0378">Hydrolase</keyword>
<dbReference type="EC" id="3.2.1.52" evidence="3"/>
<evidence type="ECO:0000256" key="7">
    <source>
        <dbReference type="ARBA" id="ARBA00023295"/>
    </source>
</evidence>
<comment type="caution">
    <text evidence="11">The sequence shown here is derived from an EMBL/GenBank/DDBJ whole genome shotgun (WGS) entry which is preliminary data.</text>
</comment>
<dbReference type="PIRSF" id="PIRSF001093">
    <property type="entry name" value="B-hxosamndse_ab_euk"/>
    <property type="match status" value="1"/>
</dbReference>
<dbReference type="InterPro" id="IPR017853">
    <property type="entry name" value="GH"/>
</dbReference>
<dbReference type="GO" id="GO:0030203">
    <property type="term" value="P:glycosaminoglycan metabolic process"/>
    <property type="evidence" value="ECO:0007669"/>
    <property type="project" value="TreeGrafter"/>
</dbReference>
<name>A0AAV2QQU7_MEGNR</name>
<dbReference type="SUPFAM" id="SSF55545">
    <property type="entry name" value="beta-N-acetylhexosaminidase-like domain"/>
    <property type="match status" value="1"/>
</dbReference>
<dbReference type="AlphaFoldDB" id="A0AAV2QQU7"/>
<dbReference type="InterPro" id="IPR015883">
    <property type="entry name" value="Glyco_hydro_20_cat"/>
</dbReference>
<dbReference type="InterPro" id="IPR029018">
    <property type="entry name" value="Hex-like_dom2"/>
</dbReference>
<organism evidence="11 12">
    <name type="scientific">Meganyctiphanes norvegica</name>
    <name type="common">Northern krill</name>
    <name type="synonym">Thysanopoda norvegica</name>
    <dbReference type="NCBI Taxonomy" id="48144"/>
    <lineage>
        <taxon>Eukaryota</taxon>
        <taxon>Metazoa</taxon>
        <taxon>Ecdysozoa</taxon>
        <taxon>Arthropoda</taxon>
        <taxon>Crustacea</taxon>
        <taxon>Multicrustacea</taxon>
        <taxon>Malacostraca</taxon>
        <taxon>Eumalacostraca</taxon>
        <taxon>Eucarida</taxon>
        <taxon>Euphausiacea</taxon>
        <taxon>Euphausiidae</taxon>
        <taxon>Meganyctiphanes</taxon>
    </lineage>
</organism>
<dbReference type="GO" id="GO:0005975">
    <property type="term" value="P:carbohydrate metabolic process"/>
    <property type="evidence" value="ECO:0007669"/>
    <property type="project" value="InterPro"/>
</dbReference>
<dbReference type="FunFam" id="3.20.20.80:FF:000063">
    <property type="entry name" value="Beta-hexosaminidase"/>
    <property type="match status" value="1"/>
</dbReference>
<dbReference type="PANTHER" id="PTHR22600">
    <property type="entry name" value="BETA-HEXOSAMINIDASE"/>
    <property type="match status" value="1"/>
</dbReference>
<feature type="non-terminal residue" evidence="11">
    <location>
        <position position="498"/>
    </location>
</feature>
<comment type="catalytic activity">
    <reaction evidence="1">
        <text>Hydrolysis of terminal non-reducing N-acetyl-D-hexosamine residues in N-acetyl-beta-D-hexosaminides.</text>
        <dbReference type="EC" id="3.2.1.52"/>
    </reaction>
</comment>
<dbReference type="InterPro" id="IPR025705">
    <property type="entry name" value="Beta_hexosaminidase_sua/sub"/>
</dbReference>
<dbReference type="SUPFAM" id="SSF51445">
    <property type="entry name" value="(Trans)glycosidases"/>
    <property type="match status" value="1"/>
</dbReference>
<protein>
    <recommendedName>
        <fullName evidence="3">beta-N-acetylhexosaminidase</fullName>
        <ecNumber evidence="3">3.2.1.52</ecNumber>
    </recommendedName>
</protein>
<feature type="domain" description="Glycoside hydrolase family 20 catalytic" evidence="9">
    <location>
        <begin position="184"/>
        <end position="494"/>
    </location>
</feature>
<keyword evidence="7" id="KW-0326">Glycosidase</keyword>
<reference evidence="11 12" key="1">
    <citation type="submission" date="2024-05" db="EMBL/GenBank/DDBJ databases">
        <authorList>
            <person name="Wallberg A."/>
        </authorList>
    </citation>
    <scope>NUCLEOTIDE SEQUENCE [LARGE SCALE GENOMIC DNA]</scope>
</reference>
<evidence type="ECO:0000256" key="3">
    <source>
        <dbReference type="ARBA" id="ARBA00012663"/>
    </source>
</evidence>
<evidence type="ECO:0000256" key="8">
    <source>
        <dbReference type="PIRSR" id="PIRSR001093-1"/>
    </source>
</evidence>
<evidence type="ECO:0000256" key="2">
    <source>
        <dbReference type="ARBA" id="ARBA00006285"/>
    </source>
</evidence>
<dbReference type="EMBL" id="CAXKWB010009359">
    <property type="protein sequence ID" value="CAL4094455.1"/>
    <property type="molecule type" value="Genomic_DNA"/>
</dbReference>
<gene>
    <name evidence="11" type="ORF">MNOR_LOCUS15151</name>
</gene>
<dbReference type="Pfam" id="PF00728">
    <property type="entry name" value="Glyco_hydro_20"/>
    <property type="match status" value="1"/>
</dbReference>
<dbReference type="CDD" id="cd06562">
    <property type="entry name" value="GH20_HexA_HexB-like"/>
    <property type="match status" value="1"/>
</dbReference>
<dbReference type="GO" id="GO:0004563">
    <property type="term" value="F:beta-N-acetylhexosaminidase activity"/>
    <property type="evidence" value="ECO:0007669"/>
    <property type="project" value="UniProtKB-EC"/>
</dbReference>
<keyword evidence="6" id="KW-0325">Glycoprotein</keyword>
<dbReference type="InterPro" id="IPR029019">
    <property type="entry name" value="HEX_eukaryotic_N"/>
</dbReference>
<accession>A0AAV2QQU7</accession>
<proteinExistence type="inferred from homology"/>
<evidence type="ECO:0000256" key="4">
    <source>
        <dbReference type="ARBA" id="ARBA00022729"/>
    </source>
</evidence>
<evidence type="ECO:0000313" key="12">
    <source>
        <dbReference type="Proteomes" id="UP001497623"/>
    </source>
</evidence>
<dbReference type="PANTHER" id="PTHR22600:SF21">
    <property type="entry name" value="BETA-HEXOSAMINIDASE A"/>
    <property type="match status" value="1"/>
</dbReference>
<dbReference type="GO" id="GO:0006689">
    <property type="term" value="P:ganglioside catabolic process"/>
    <property type="evidence" value="ECO:0007669"/>
    <property type="project" value="TreeGrafter"/>
</dbReference>
<dbReference type="GO" id="GO:0005764">
    <property type="term" value="C:lysosome"/>
    <property type="evidence" value="ECO:0007669"/>
    <property type="project" value="TreeGrafter"/>
</dbReference>
<dbReference type="PRINTS" id="PR00738">
    <property type="entry name" value="GLHYDRLASE20"/>
</dbReference>
<evidence type="ECO:0000256" key="1">
    <source>
        <dbReference type="ARBA" id="ARBA00001231"/>
    </source>
</evidence>
<evidence type="ECO:0000259" key="9">
    <source>
        <dbReference type="Pfam" id="PF00728"/>
    </source>
</evidence>
<dbReference type="Gene3D" id="3.20.20.80">
    <property type="entry name" value="Glycosidases"/>
    <property type="match status" value="1"/>
</dbReference>
<keyword evidence="12" id="KW-1185">Reference proteome</keyword>
<evidence type="ECO:0000259" key="10">
    <source>
        <dbReference type="Pfam" id="PF14845"/>
    </source>
</evidence>
<dbReference type="Proteomes" id="UP001497623">
    <property type="component" value="Unassembled WGS sequence"/>
</dbReference>
<keyword evidence="4" id="KW-0732">Signal</keyword>
<evidence type="ECO:0000313" key="11">
    <source>
        <dbReference type="EMBL" id="CAL4094455.1"/>
    </source>
</evidence>
<sequence>MLMVNYISPSRVRSIHNYFWPSTSPLMPVPLMYDVGEHFVAMWREVLSHWLQFNGFSSLCDNRSIILASHQCIIFKAGSISSVVIYNKLREESQQHSELMVDSSFHGYLDHLFVNLTAVCDELPHQDMDEHYKIKIPDGPSAGSLSSGSIWGILRGLETFSQLLVPVGHSFTIKTLQILDFPRFSYRGIMLDTARHYLPVSKIKEQLDIMAINKFNVLHWHMVDDQSFPYQSKAFPNLSKEGSWTSNQIFTAEDIADIVEYARLRGIRVIPEFDTPGHTQSWLGQPGLLTKCYLNTGAPNGFGPIDPTNPSNYEFLEKLFAEITGVFPEHFVHLGGDEVDTKCWQSNQKISAFMRAHGITGHYDKLTEIYILTLQSIVRNLTSQNGYIVWQEVFDAGVNIPKDTVVHFWKNYHDLGQRIGIATKAGHRVIVSAPWYLNYIKYGVDWHKYYEFEPTNFYGNSYQKSLIIGGEACMWGEYVDATNLTPRLWPRAALVSNK</sequence>
<dbReference type="GO" id="GO:0016020">
    <property type="term" value="C:membrane"/>
    <property type="evidence" value="ECO:0007669"/>
    <property type="project" value="TreeGrafter"/>
</dbReference>
<dbReference type="Gene3D" id="3.30.379.10">
    <property type="entry name" value="Chitobiase/beta-hexosaminidase domain 2-like"/>
    <property type="match status" value="1"/>
</dbReference>
<evidence type="ECO:0000256" key="6">
    <source>
        <dbReference type="ARBA" id="ARBA00023180"/>
    </source>
</evidence>